<gene>
    <name evidence="3" type="ORF">SPBR_06444</name>
</gene>
<comment type="caution">
    <text evidence="3">The sequence shown here is derived from an EMBL/GenBank/DDBJ whole genome shotgun (WGS) entry which is preliminary data.</text>
</comment>
<keyword evidence="4" id="KW-1185">Reference proteome</keyword>
<feature type="region of interest" description="Disordered" evidence="1">
    <location>
        <begin position="867"/>
        <end position="1082"/>
    </location>
</feature>
<reference evidence="3 4" key="1">
    <citation type="journal article" date="2014" name="BMC Genomics">
        <title>Comparative genomics of the major fungal agents of human and animal Sporotrichosis: Sporothrix schenckii and Sporothrix brasiliensis.</title>
        <authorList>
            <person name="Teixeira M.M."/>
            <person name="de Almeida L.G."/>
            <person name="Kubitschek-Barreira P."/>
            <person name="Alves F.L."/>
            <person name="Kioshima E.S."/>
            <person name="Abadio A.K."/>
            <person name="Fernandes L."/>
            <person name="Derengowski L.S."/>
            <person name="Ferreira K.S."/>
            <person name="Souza R.C."/>
            <person name="Ruiz J.C."/>
            <person name="de Andrade N.C."/>
            <person name="Paes H.C."/>
            <person name="Nicola A.M."/>
            <person name="Albuquerque P."/>
            <person name="Gerber A.L."/>
            <person name="Martins V.P."/>
            <person name="Peconick L.D."/>
            <person name="Neto A.V."/>
            <person name="Chaucanez C.B."/>
            <person name="Silva P.A."/>
            <person name="Cunha O.L."/>
            <person name="de Oliveira F.F."/>
            <person name="dos Santos T.C."/>
            <person name="Barros A.L."/>
            <person name="Soares M.A."/>
            <person name="de Oliveira L.M."/>
            <person name="Marini M.M."/>
            <person name="Villalobos-Duno H."/>
            <person name="Cunha M.M."/>
            <person name="de Hoog S."/>
            <person name="da Silveira J.F."/>
            <person name="Henrissat B."/>
            <person name="Nino-Vega G.A."/>
            <person name="Cisalpino P.S."/>
            <person name="Mora-Montes H.M."/>
            <person name="Almeida S.R."/>
            <person name="Stajich J.E."/>
            <person name="Lopes-Bezerra L.M."/>
            <person name="Vasconcelos A.T."/>
            <person name="Felipe M.S."/>
        </authorList>
    </citation>
    <scope>NUCLEOTIDE SEQUENCE [LARGE SCALE GENOMIC DNA]</scope>
    <source>
        <strain evidence="3 4">5110</strain>
    </source>
</reference>
<name>A0A0C2FBF8_9PEZI</name>
<dbReference type="InterPro" id="IPR037508">
    <property type="entry name" value="Msb1/Mug8"/>
</dbReference>
<feature type="region of interest" description="Disordered" evidence="1">
    <location>
        <begin position="369"/>
        <end position="404"/>
    </location>
</feature>
<dbReference type="PANTHER" id="PTHR28093">
    <property type="entry name" value="MORPHOGENESIS-RELATED PROTEIN MSB1"/>
    <property type="match status" value="1"/>
</dbReference>
<dbReference type="HOGENOM" id="CLU_006014_0_0_1"/>
<organism evidence="3 4">
    <name type="scientific">Sporothrix brasiliensis 5110</name>
    <dbReference type="NCBI Taxonomy" id="1398154"/>
    <lineage>
        <taxon>Eukaryota</taxon>
        <taxon>Fungi</taxon>
        <taxon>Dikarya</taxon>
        <taxon>Ascomycota</taxon>
        <taxon>Pezizomycotina</taxon>
        <taxon>Sordariomycetes</taxon>
        <taxon>Sordariomycetidae</taxon>
        <taxon>Ophiostomatales</taxon>
        <taxon>Ophiostomataceae</taxon>
        <taxon>Sporothrix</taxon>
    </lineage>
</organism>
<feature type="region of interest" description="Disordered" evidence="1">
    <location>
        <begin position="548"/>
        <end position="571"/>
    </location>
</feature>
<feature type="compositionally biased region" description="Basic and acidic residues" evidence="1">
    <location>
        <begin position="1043"/>
        <end position="1062"/>
    </location>
</feature>
<dbReference type="Proteomes" id="UP000031575">
    <property type="component" value="Unassembled WGS sequence"/>
</dbReference>
<feature type="region of interest" description="Disordered" evidence="1">
    <location>
        <begin position="1093"/>
        <end position="1112"/>
    </location>
</feature>
<feature type="compositionally biased region" description="Basic and acidic residues" evidence="1">
    <location>
        <begin position="594"/>
        <end position="606"/>
    </location>
</feature>
<dbReference type="GeneID" id="63679621"/>
<feature type="compositionally biased region" description="Basic and acidic residues" evidence="1">
    <location>
        <begin position="743"/>
        <end position="756"/>
    </location>
</feature>
<feature type="compositionally biased region" description="Polar residues" evidence="1">
    <location>
        <begin position="608"/>
        <end position="625"/>
    </location>
</feature>
<feature type="compositionally biased region" description="Low complexity" evidence="1">
    <location>
        <begin position="712"/>
        <end position="734"/>
    </location>
</feature>
<dbReference type="VEuPathDB" id="FungiDB:SPBR_06444"/>
<dbReference type="PANTHER" id="PTHR28093:SF1">
    <property type="entry name" value="MORPHOGENESIS-RELATED PROTEIN MSB1"/>
    <property type="match status" value="1"/>
</dbReference>
<dbReference type="Pfam" id="PF08101">
    <property type="entry name" value="Msb1-Mug8_dom"/>
    <property type="match status" value="1"/>
</dbReference>
<dbReference type="RefSeq" id="XP_040616443.1">
    <property type="nucleotide sequence ID" value="XM_040764700.1"/>
</dbReference>
<evidence type="ECO:0000259" key="2">
    <source>
        <dbReference type="Pfam" id="PF08101"/>
    </source>
</evidence>
<feature type="domain" description="Meiotically up-regulated protein Msb1/Mug8" evidence="2">
    <location>
        <begin position="47"/>
        <end position="517"/>
    </location>
</feature>
<sequence>MPSIFSRLKGKDGPTKVKSKKNGAGQESASQVPAKPRWEDAYTRKTVEPEEIHELVRLCVDELKARALDIPFLLLPFRPTSDPSAVRTFIRHFFDQQAPLSGELLLQELRMTEPMVISGVVKWCWSRLQGGIVGWDAYELFKIGEQDSHGAHSSFTTFIPLSVDNHARSSIIFSFFDLMSAIAAHGKVNGFGGRKLSRMASWWAFENSDTGNGFEAGYKEWLKAADATSHLFFAYLRSLSPQQGVGSFAILPMSLQKLLQETEYPPQRPSLLQSSTNKVIMIVDTVSPTPFALLRRGNHFQYREEDRALREFSNYDDPVQALTDECRRVLKAVSAANQTQAVSSSKHSTSLRDASWSRFEDIGFGSVLEEEDDEDEGAKDLVNRRNRGLRTTPASGGDGLARPTTPSWADFLSSGFVDDGPNSPTNMLLPPDKVLPPIDAQIRQKSSQSHRPRLETERTLEPGELASISRFDLDDSFWWVWMTSLAPEETPERKSTFGRCAVIETRIRSGRWLVMEEIVKGAAAEPDPGAYIAEKKGFFSWTRRNKGISRSKSTGKQALDRGQNGLLAPSNTLGVSKTSVAADQQAKIQAAAQRLHERQRREEREQAGSTLTKRGRVENSSTEKTTSVLTIQPVIASEASSAMKWASKYDKEAIRDAYLSNANAGRGTPASMSTPAVHLNGIQSSTNGHEKSNAATESTWKPLASPAAASQPTAVPAPEQAPVVAAASPKPSASLTILPAPARNEDSLDLSEKAVRVADSPTSIHPAERQEESGRTSPPVPPKDNQDSLDATRPAVVPPAPAVQSSPESKKTGKKLHKDGKEEKTSLPPSSSSGGLRKLFGRKNRQSKLPDNAAAGVNALLAADANKGAAPKAAPAPAAPVQKPASIASTAPPAATLAAAPAVPAAPEAAVTPAVAAAPAVSPAPVTAPAPPVQNEQPVDPPRTPTVPEPVYAPSNDSLSRVGTAEAQDAAKEFSRFDQGPLTDQPAFVPDESDNDADEAVPPPIARQRSPVSPEPVAPVPTKEASPPPAVPAIDRWAQIRKNAADRAAQRQVEEIPRKEYTSKPSDADGDTSGEETIESRVARIKARVAELTGNMEGVSPPGARAPPPIRR</sequence>
<evidence type="ECO:0000313" key="3">
    <source>
        <dbReference type="EMBL" id="KIH88433.1"/>
    </source>
</evidence>
<dbReference type="EMBL" id="AWTV01000009">
    <property type="protein sequence ID" value="KIH88433.1"/>
    <property type="molecule type" value="Genomic_DNA"/>
</dbReference>
<feature type="compositionally biased region" description="Polar residues" evidence="1">
    <location>
        <begin position="681"/>
        <end position="699"/>
    </location>
</feature>
<proteinExistence type="predicted"/>
<feature type="region of interest" description="Disordered" evidence="1">
    <location>
        <begin position="665"/>
        <end position="851"/>
    </location>
</feature>
<feature type="region of interest" description="Disordered" evidence="1">
    <location>
        <begin position="589"/>
        <end position="625"/>
    </location>
</feature>
<dbReference type="OrthoDB" id="3362494at2759"/>
<feature type="compositionally biased region" description="Pro residues" evidence="1">
    <location>
        <begin position="939"/>
        <end position="948"/>
    </location>
</feature>
<feature type="region of interest" description="Disordered" evidence="1">
    <location>
        <begin position="1"/>
        <end position="36"/>
    </location>
</feature>
<evidence type="ECO:0000256" key="1">
    <source>
        <dbReference type="SAM" id="MobiDB-lite"/>
    </source>
</evidence>
<dbReference type="AlphaFoldDB" id="A0A0C2FBF8"/>
<feature type="compositionally biased region" description="Low complexity" evidence="1">
    <location>
        <begin position="867"/>
        <end position="925"/>
    </location>
</feature>
<evidence type="ECO:0000313" key="4">
    <source>
        <dbReference type="Proteomes" id="UP000031575"/>
    </source>
</evidence>
<dbReference type="CDD" id="cd04401">
    <property type="entry name" value="RhoGAP_fMSB1"/>
    <property type="match status" value="1"/>
</dbReference>
<feature type="compositionally biased region" description="Acidic residues" evidence="1">
    <location>
        <begin position="1068"/>
        <end position="1077"/>
    </location>
</feature>
<accession>A0A0C2FBF8</accession>
<dbReference type="InterPro" id="IPR012965">
    <property type="entry name" value="Msb1/Mug8_dom"/>
</dbReference>
<protein>
    <submittedName>
        <fullName evidence="3">Morphogenesis protein</fullName>
    </submittedName>
</protein>
<feature type="compositionally biased region" description="Low complexity" evidence="1">
    <location>
        <begin position="826"/>
        <end position="836"/>
    </location>
</feature>